<feature type="domain" description="Sodium channel modifier 1 zinc-finger" evidence="11">
    <location>
        <begin position="44"/>
        <end position="70"/>
    </location>
</feature>
<evidence type="ECO:0000256" key="10">
    <source>
        <dbReference type="ARBA" id="ARBA00023242"/>
    </source>
</evidence>
<dbReference type="Pfam" id="PF15805">
    <property type="entry name" value="SCNM1_acidic"/>
    <property type="match status" value="1"/>
</dbReference>
<protein>
    <recommendedName>
        <fullName evidence="3">Sodium channel modifier 1</fullName>
    </recommendedName>
</protein>
<dbReference type="GO" id="GO:0005681">
    <property type="term" value="C:spliceosomal complex"/>
    <property type="evidence" value="ECO:0007669"/>
    <property type="project" value="UniProtKB-KW"/>
</dbReference>
<dbReference type="GO" id="GO:0016607">
    <property type="term" value="C:nuclear speck"/>
    <property type="evidence" value="ECO:0007669"/>
    <property type="project" value="UniProtKB-SubCell"/>
</dbReference>
<keyword evidence="9" id="KW-0508">mRNA splicing</keyword>
<dbReference type="Pfam" id="PF15803">
    <property type="entry name" value="zf-SCNM1"/>
    <property type="match status" value="1"/>
</dbReference>
<keyword evidence="10" id="KW-0539">Nucleus</keyword>
<evidence type="ECO:0000256" key="2">
    <source>
        <dbReference type="ARBA" id="ARBA00004642"/>
    </source>
</evidence>
<dbReference type="InterPro" id="IPR033570">
    <property type="entry name" value="SCNM1"/>
</dbReference>
<keyword evidence="7" id="KW-0863">Zinc-finger</keyword>
<gene>
    <name evidence="13" type="ORF">DPMN_015121</name>
</gene>
<reference evidence="13" key="2">
    <citation type="submission" date="2020-11" db="EMBL/GenBank/DDBJ databases">
        <authorList>
            <person name="McCartney M.A."/>
            <person name="Auch B."/>
            <person name="Kono T."/>
            <person name="Mallez S."/>
            <person name="Becker A."/>
            <person name="Gohl D.M."/>
            <person name="Silverstein K.A.T."/>
            <person name="Koren S."/>
            <person name="Bechman K.B."/>
            <person name="Herman A."/>
            <person name="Abrahante J.E."/>
            <person name="Garbe J."/>
        </authorList>
    </citation>
    <scope>NUCLEOTIDE SEQUENCE</scope>
    <source>
        <strain evidence="13">Duluth1</strain>
        <tissue evidence="13">Whole animal</tissue>
    </source>
</reference>
<evidence type="ECO:0000313" key="13">
    <source>
        <dbReference type="EMBL" id="KAH3891030.1"/>
    </source>
</evidence>
<dbReference type="InterPro" id="IPR031622">
    <property type="entry name" value="Znf-SCNM1"/>
</dbReference>
<evidence type="ECO:0000256" key="9">
    <source>
        <dbReference type="ARBA" id="ARBA00023187"/>
    </source>
</evidence>
<evidence type="ECO:0000259" key="12">
    <source>
        <dbReference type="Pfam" id="PF15805"/>
    </source>
</evidence>
<accession>A0A9D4S576</accession>
<evidence type="ECO:0000256" key="4">
    <source>
        <dbReference type="ARBA" id="ARBA00022664"/>
    </source>
</evidence>
<sequence>MSFKRDGDDFSALNYQRKSRVTELLQEDITDQEVSKLRNGKFVCKLCFHKPIFDTLSIFYVHKQGKKHLASQEYHALQKQEVDDLIEKRMHEKTVNIEQSQVQQQIKVKVQHKARPSPYHRRKVMDLHYQPSSETSTAFAHSLSGNKTAGTEVERYSGKNVKHLAKDCVTESLSNNHVKMSLTDKEKCDVKWKNRKDNLKTYVKLTAFKSRDDFNNSCDDNEEIVSSANVNKFINNSDTENTKNYYLARKKQKSDYEKDIQATLIGKVHKETDATSTCRLGQSWEMFKSGAIHKTSTPLFTQECVKKKTNSARSYKDVDRSKTADAEKMLQAFGSGWKKDWTGQWVKDDTVEFDSDEEPPNF</sequence>
<evidence type="ECO:0000313" key="14">
    <source>
        <dbReference type="Proteomes" id="UP000828390"/>
    </source>
</evidence>
<dbReference type="GO" id="GO:0006397">
    <property type="term" value="P:mRNA processing"/>
    <property type="evidence" value="ECO:0007669"/>
    <property type="project" value="UniProtKB-KW"/>
</dbReference>
<dbReference type="GO" id="GO:0008380">
    <property type="term" value="P:RNA splicing"/>
    <property type="evidence" value="ECO:0007669"/>
    <property type="project" value="UniProtKB-KW"/>
</dbReference>
<name>A0A9D4S576_DREPO</name>
<evidence type="ECO:0000256" key="1">
    <source>
        <dbReference type="ARBA" id="ARBA00004324"/>
    </source>
</evidence>
<keyword evidence="4" id="KW-0507">mRNA processing</keyword>
<evidence type="ECO:0000256" key="6">
    <source>
        <dbReference type="ARBA" id="ARBA00022728"/>
    </source>
</evidence>
<keyword evidence="5" id="KW-0479">Metal-binding</keyword>
<evidence type="ECO:0000259" key="11">
    <source>
        <dbReference type="Pfam" id="PF15803"/>
    </source>
</evidence>
<dbReference type="Proteomes" id="UP000828390">
    <property type="component" value="Unassembled WGS sequence"/>
</dbReference>
<dbReference type="PANTHER" id="PTHR32297">
    <property type="entry name" value="SODIUM CHANNEL MODIFIER 1"/>
    <property type="match status" value="1"/>
</dbReference>
<feature type="domain" description="Sodium channel modifier 1 acidic C-terminal" evidence="12">
    <location>
        <begin position="322"/>
        <end position="360"/>
    </location>
</feature>
<dbReference type="GO" id="GO:0008270">
    <property type="term" value="F:zinc ion binding"/>
    <property type="evidence" value="ECO:0007669"/>
    <property type="project" value="UniProtKB-KW"/>
</dbReference>
<dbReference type="OrthoDB" id="1924550at2759"/>
<keyword evidence="14" id="KW-1185">Reference proteome</keyword>
<keyword evidence="6" id="KW-0747">Spliceosome</keyword>
<dbReference type="EMBL" id="JAIWYP010000001">
    <property type="protein sequence ID" value="KAH3891030.1"/>
    <property type="molecule type" value="Genomic_DNA"/>
</dbReference>
<evidence type="ECO:0000256" key="5">
    <source>
        <dbReference type="ARBA" id="ARBA00022723"/>
    </source>
</evidence>
<proteinExistence type="predicted"/>
<evidence type="ECO:0000256" key="3">
    <source>
        <dbReference type="ARBA" id="ARBA00020620"/>
    </source>
</evidence>
<dbReference type="InterPro" id="IPR031625">
    <property type="entry name" value="SCNM1_acidic"/>
</dbReference>
<comment type="subcellular location">
    <subcellularLocation>
        <location evidence="1">Nucleus speckle</location>
    </subcellularLocation>
    <subcellularLocation>
        <location evidence="2">Nucleus</location>
        <location evidence="2">Nucleoplasm</location>
    </subcellularLocation>
</comment>
<keyword evidence="8" id="KW-0862">Zinc</keyword>
<dbReference type="PANTHER" id="PTHR32297:SF1">
    <property type="entry name" value="SODIUM CHANNEL MODIFIER 1"/>
    <property type="match status" value="1"/>
</dbReference>
<reference evidence="13" key="1">
    <citation type="journal article" date="2019" name="bioRxiv">
        <title>The Genome of the Zebra Mussel, Dreissena polymorpha: A Resource for Invasive Species Research.</title>
        <authorList>
            <person name="McCartney M.A."/>
            <person name="Auch B."/>
            <person name="Kono T."/>
            <person name="Mallez S."/>
            <person name="Zhang Y."/>
            <person name="Obille A."/>
            <person name="Becker A."/>
            <person name="Abrahante J.E."/>
            <person name="Garbe J."/>
            <person name="Badalamenti J.P."/>
            <person name="Herman A."/>
            <person name="Mangelson H."/>
            <person name="Liachko I."/>
            <person name="Sullivan S."/>
            <person name="Sone E.D."/>
            <person name="Koren S."/>
            <person name="Silverstein K.A.T."/>
            <person name="Beckman K.B."/>
            <person name="Gohl D.M."/>
        </authorList>
    </citation>
    <scope>NUCLEOTIDE SEQUENCE</scope>
    <source>
        <strain evidence="13">Duluth1</strain>
        <tissue evidence="13">Whole animal</tissue>
    </source>
</reference>
<evidence type="ECO:0000256" key="8">
    <source>
        <dbReference type="ARBA" id="ARBA00022833"/>
    </source>
</evidence>
<dbReference type="AlphaFoldDB" id="A0A9D4S576"/>
<organism evidence="13 14">
    <name type="scientific">Dreissena polymorpha</name>
    <name type="common">Zebra mussel</name>
    <name type="synonym">Mytilus polymorpha</name>
    <dbReference type="NCBI Taxonomy" id="45954"/>
    <lineage>
        <taxon>Eukaryota</taxon>
        <taxon>Metazoa</taxon>
        <taxon>Spiralia</taxon>
        <taxon>Lophotrochozoa</taxon>
        <taxon>Mollusca</taxon>
        <taxon>Bivalvia</taxon>
        <taxon>Autobranchia</taxon>
        <taxon>Heteroconchia</taxon>
        <taxon>Euheterodonta</taxon>
        <taxon>Imparidentia</taxon>
        <taxon>Neoheterodontei</taxon>
        <taxon>Myida</taxon>
        <taxon>Dreissenoidea</taxon>
        <taxon>Dreissenidae</taxon>
        <taxon>Dreissena</taxon>
    </lineage>
</organism>
<evidence type="ECO:0000256" key="7">
    <source>
        <dbReference type="ARBA" id="ARBA00022771"/>
    </source>
</evidence>
<comment type="caution">
    <text evidence="13">The sequence shown here is derived from an EMBL/GenBank/DDBJ whole genome shotgun (WGS) entry which is preliminary data.</text>
</comment>